<feature type="compositionally biased region" description="Basic residues" evidence="8">
    <location>
        <begin position="257"/>
        <end position="271"/>
    </location>
</feature>
<dbReference type="InterPro" id="IPR019012">
    <property type="entry name" value="RNA_cap_Gua-N2-MeTrfase"/>
</dbReference>
<dbReference type="Proteomes" id="UP001162060">
    <property type="component" value="Unassembled WGS sequence"/>
</dbReference>
<dbReference type="PANTHER" id="PTHR14741:SF32">
    <property type="entry name" value="TRIMETHYLGUANOSINE SYNTHASE"/>
    <property type="match status" value="1"/>
</dbReference>
<dbReference type="Gene3D" id="3.40.50.150">
    <property type="entry name" value="Vaccinia Virus protein VP39"/>
    <property type="match status" value="1"/>
</dbReference>
<feature type="region of interest" description="Disordered" evidence="8">
    <location>
        <begin position="243"/>
        <end position="338"/>
    </location>
</feature>
<dbReference type="GO" id="GO:0071164">
    <property type="term" value="F:RNA cap trimethylguanosine synthase activity"/>
    <property type="evidence" value="ECO:0007669"/>
    <property type="project" value="TreeGrafter"/>
</dbReference>
<gene>
    <name evidence="9" type="ORF">PM001_LOCUS15345</name>
</gene>
<evidence type="ECO:0000256" key="1">
    <source>
        <dbReference type="ARBA" id="ARBA00018517"/>
    </source>
</evidence>
<evidence type="ECO:0000256" key="6">
    <source>
        <dbReference type="ARBA" id="ARBA00049075"/>
    </source>
</evidence>
<dbReference type="Pfam" id="PF09445">
    <property type="entry name" value="Methyltransf_15"/>
    <property type="match status" value="1"/>
</dbReference>
<dbReference type="GO" id="GO:0003676">
    <property type="term" value="F:nucleic acid binding"/>
    <property type="evidence" value="ECO:0007669"/>
    <property type="project" value="InterPro"/>
</dbReference>
<feature type="region of interest" description="Disordered" evidence="8">
    <location>
        <begin position="71"/>
        <end position="130"/>
    </location>
</feature>
<sequence length="562" mass="62571">MEVAAAGARECTSTVAAAAAGPCSPSPLALTIGRQRSSSLDNHQRSWRPDSGFACKYQAELETKRLYRERQMQQVQEKKKKQHQQREAELDRDGPARNGRGIVEGDEWKTVVSHGRRARGTERRTTSESSNVFLSLTRDDPPVLGSSWSLDHGSVRAVAGTPGRSFSQDELEAADVMRRKRRQQMKRRPKTPSQRLQADIEPVDGVPHPSLLGKVMFARRSSLQRLADKMSVDNTAIVVQYGSRSSVNVERQSSCSRRAHHLPNGSTRKKASVVSTSAHHQSCGKTFHHHDHNESVDSSERDVGQCAGNRPLGRPFSKSDSPRSPRSGSDSHGSPRSRKCGDKRDFFFRNLNYEVRSQLLVDEVAEFSVTDFDMATKISQAVLDLFAPPKDDITPESSDADHEESTLTAPARTKYPLVVTDGTACIGGNVLSFCDFFAHVNAVENDLTRVQMLRHNLQVLNKTNATCMHANYLDVMLELQQDVVFLDPPWGGPEYKDLDEVDLFLGGLPLHEICAQLQASTKCVVLKVPSNFNDAKFTQHVPGTVVIRRDLKKMHLVLLDFR</sequence>
<dbReference type="GO" id="GO:0005634">
    <property type="term" value="C:nucleus"/>
    <property type="evidence" value="ECO:0007669"/>
    <property type="project" value="TreeGrafter"/>
</dbReference>
<feature type="region of interest" description="Disordered" evidence="8">
    <location>
        <begin position="1"/>
        <end position="27"/>
    </location>
</feature>
<evidence type="ECO:0000256" key="3">
    <source>
        <dbReference type="ARBA" id="ARBA00047418"/>
    </source>
</evidence>
<accession>A0AAV1UA32</accession>
<evidence type="ECO:0000256" key="2">
    <source>
        <dbReference type="ARBA" id="ARBA00025783"/>
    </source>
</evidence>
<comment type="catalytic activity">
    <reaction evidence="4">
        <text>a 5'-end (N(7)-methyl 5'-triphosphoguanosine)-ribonucleoside in snoRNA + S-adenosyl-L-methionine = a 5'-end (N(2),N(7)-dimethyl 5'-triphosphoguanosine)-ribonucleoside in snoRNA + S-adenosyl-L-homocysteine + H(+)</text>
        <dbReference type="Rhea" id="RHEA:78475"/>
        <dbReference type="Rhea" id="RHEA-COMP:19086"/>
        <dbReference type="Rhea" id="RHEA-COMP:19088"/>
        <dbReference type="ChEBI" id="CHEBI:15378"/>
        <dbReference type="ChEBI" id="CHEBI:57856"/>
        <dbReference type="ChEBI" id="CHEBI:59789"/>
        <dbReference type="ChEBI" id="CHEBI:156461"/>
        <dbReference type="ChEBI" id="CHEBI:172880"/>
    </reaction>
    <physiologicalReaction direction="left-to-right" evidence="4">
        <dbReference type="Rhea" id="RHEA:78476"/>
    </physiologicalReaction>
</comment>
<reference evidence="9" key="1">
    <citation type="submission" date="2024-01" db="EMBL/GenBank/DDBJ databases">
        <authorList>
            <person name="Webb A."/>
        </authorList>
    </citation>
    <scope>NUCLEOTIDE SEQUENCE</scope>
    <source>
        <strain evidence="9">Pm1</strain>
    </source>
</reference>
<dbReference type="InterPro" id="IPR029063">
    <property type="entry name" value="SAM-dependent_MTases_sf"/>
</dbReference>
<feature type="compositionally biased region" description="Polar residues" evidence="8">
    <location>
        <begin position="273"/>
        <end position="284"/>
    </location>
</feature>
<comment type="catalytic activity">
    <reaction evidence="3">
        <text>a 5'-end (N(2),N(7)-dimethyl 5'-triphosphoguanosine)-ribonucleoside in snoRNA + S-adenosyl-L-methionine = a 5'-end (N(2),N(2),N(7)-trimethyl 5'-triphosphoguanosine)-ribonucleoside in snoRNA + S-adenosyl-L-homocysteine + H(+)</text>
        <dbReference type="Rhea" id="RHEA:78507"/>
        <dbReference type="Rhea" id="RHEA-COMP:19088"/>
        <dbReference type="Rhea" id="RHEA-COMP:19090"/>
        <dbReference type="ChEBI" id="CHEBI:15378"/>
        <dbReference type="ChEBI" id="CHEBI:57856"/>
        <dbReference type="ChEBI" id="CHEBI:59789"/>
        <dbReference type="ChEBI" id="CHEBI:167623"/>
        <dbReference type="ChEBI" id="CHEBI:172880"/>
    </reaction>
    <physiologicalReaction direction="left-to-right" evidence="3">
        <dbReference type="Rhea" id="RHEA:78508"/>
    </physiologicalReaction>
</comment>
<dbReference type="PROSITE" id="PS00092">
    <property type="entry name" value="N6_MTASE"/>
    <property type="match status" value="1"/>
</dbReference>
<comment type="caution">
    <text evidence="9">The sequence shown here is derived from an EMBL/GenBank/DDBJ whole genome shotgun (WGS) entry which is preliminary data.</text>
</comment>
<dbReference type="AlphaFoldDB" id="A0AAV1UA32"/>
<dbReference type="InterPro" id="IPR002052">
    <property type="entry name" value="DNA_methylase_N6_adenine_CS"/>
</dbReference>
<dbReference type="PANTHER" id="PTHR14741">
    <property type="entry name" value="S-ADENOSYLMETHIONINE-DEPENDENT METHYLTRANSFERASE RELATED"/>
    <property type="match status" value="1"/>
</dbReference>
<feature type="compositionally biased region" description="Basic and acidic residues" evidence="8">
    <location>
        <begin position="84"/>
        <end position="95"/>
    </location>
</feature>
<proteinExistence type="inferred from homology"/>
<dbReference type="EMBL" id="CAKLBY020000165">
    <property type="protein sequence ID" value="CAK7930195.1"/>
    <property type="molecule type" value="Genomic_DNA"/>
</dbReference>
<feature type="compositionally biased region" description="Basic and acidic residues" evidence="8">
    <location>
        <begin position="291"/>
        <end position="303"/>
    </location>
</feature>
<evidence type="ECO:0000313" key="10">
    <source>
        <dbReference type="Proteomes" id="UP001162060"/>
    </source>
</evidence>
<evidence type="ECO:0000256" key="7">
    <source>
        <dbReference type="ARBA" id="ARBA00049790"/>
    </source>
</evidence>
<organism evidence="9 10">
    <name type="scientific">Peronospora matthiolae</name>
    <dbReference type="NCBI Taxonomy" id="2874970"/>
    <lineage>
        <taxon>Eukaryota</taxon>
        <taxon>Sar</taxon>
        <taxon>Stramenopiles</taxon>
        <taxon>Oomycota</taxon>
        <taxon>Peronosporomycetes</taxon>
        <taxon>Peronosporales</taxon>
        <taxon>Peronosporaceae</taxon>
        <taxon>Peronospora</taxon>
    </lineage>
</organism>
<evidence type="ECO:0000313" key="9">
    <source>
        <dbReference type="EMBL" id="CAK7930195.1"/>
    </source>
</evidence>
<comment type="catalytic activity">
    <reaction evidence="6">
        <text>a 5'-end (N(7)-methyl 5'-triphosphoguanosine)-ribonucleoside in snRNA + S-adenosyl-L-methionine = a 5'-end (N(2),N(7)-dimethyl 5'-triphosphoguanosine)-ribonucleoside in snRNA + S-adenosyl-L-homocysteine + H(+)</text>
        <dbReference type="Rhea" id="RHEA:78471"/>
        <dbReference type="Rhea" id="RHEA-COMP:19085"/>
        <dbReference type="Rhea" id="RHEA-COMP:19087"/>
        <dbReference type="ChEBI" id="CHEBI:15378"/>
        <dbReference type="ChEBI" id="CHEBI:57856"/>
        <dbReference type="ChEBI" id="CHEBI:59789"/>
        <dbReference type="ChEBI" id="CHEBI:156461"/>
        <dbReference type="ChEBI" id="CHEBI:172880"/>
    </reaction>
    <physiologicalReaction direction="left-to-right" evidence="6">
        <dbReference type="Rhea" id="RHEA:78472"/>
    </physiologicalReaction>
</comment>
<comment type="catalytic activity">
    <reaction evidence="5">
        <text>a 5'-end (N(2),N(7)-dimethyl 5'-triphosphoguanosine)-ribonucleoside in snRNA + S-adenosyl-L-methionine = a 5'-end (N(2),N(2),N(7)-trimethyl 5'-triphosphoguanosine)-ribonucleoside in snRNA + S-adenosyl-L-homocysteine + H(+)</text>
        <dbReference type="Rhea" id="RHEA:78479"/>
        <dbReference type="Rhea" id="RHEA-COMP:19087"/>
        <dbReference type="Rhea" id="RHEA-COMP:19089"/>
        <dbReference type="ChEBI" id="CHEBI:15378"/>
        <dbReference type="ChEBI" id="CHEBI:57856"/>
        <dbReference type="ChEBI" id="CHEBI:59789"/>
        <dbReference type="ChEBI" id="CHEBI:167623"/>
        <dbReference type="ChEBI" id="CHEBI:172880"/>
    </reaction>
    <physiologicalReaction direction="left-to-right" evidence="5">
        <dbReference type="Rhea" id="RHEA:78480"/>
    </physiologicalReaction>
</comment>
<evidence type="ECO:0000256" key="5">
    <source>
        <dbReference type="ARBA" id="ARBA00048763"/>
    </source>
</evidence>
<feature type="compositionally biased region" description="Polar residues" evidence="8">
    <location>
        <begin position="243"/>
        <end position="256"/>
    </location>
</feature>
<evidence type="ECO:0000256" key="4">
    <source>
        <dbReference type="ARBA" id="ARBA00048740"/>
    </source>
</evidence>
<comment type="similarity">
    <text evidence="2">Belongs to the methyltransferase superfamily. Trimethylguanosine synthase family.</text>
</comment>
<evidence type="ECO:0000256" key="8">
    <source>
        <dbReference type="SAM" id="MobiDB-lite"/>
    </source>
</evidence>
<dbReference type="SUPFAM" id="SSF53335">
    <property type="entry name" value="S-adenosyl-L-methionine-dependent methyltransferases"/>
    <property type="match status" value="1"/>
</dbReference>
<protein>
    <recommendedName>
        <fullName evidence="1">Trimethylguanosine synthase</fullName>
    </recommendedName>
    <alternativeName>
        <fullName evidence="7">Cap-specific guanine-N(2) methyltransferase</fullName>
    </alternativeName>
</protein>
<name>A0AAV1UA32_9STRA</name>
<feature type="compositionally biased region" description="Low complexity" evidence="8">
    <location>
        <begin position="314"/>
        <end position="334"/>
    </location>
</feature>